<dbReference type="Proteomes" id="UP000290289">
    <property type="component" value="Chromosome 7"/>
</dbReference>
<evidence type="ECO:0000313" key="2">
    <source>
        <dbReference type="Proteomes" id="UP000290289"/>
    </source>
</evidence>
<name>A0A498JGI8_MALDO</name>
<gene>
    <name evidence="1" type="ORF">DVH24_016062</name>
</gene>
<proteinExistence type="predicted"/>
<accession>A0A498JGI8</accession>
<sequence>MSFIRGFFSTFNKASHLPRDIFLLCSPVLTNLCFSISAGSLTTQMADTLDDLAFWLPTQILNTRHEAELQHHEKWGVRITVRR</sequence>
<keyword evidence="2" id="KW-1185">Reference proteome</keyword>
<organism evidence="1 2">
    <name type="scientific">Malus domestica</name>
    <name type="common">Apple</name>
    <name type="synonym">Pyrus malus</name>
    <dbReference type="NCBI Taxonomy" id="3750"/>
    <lineage>
        <taxon>Eukaryota</taxon>
        <taxon>Viridiplantae</taxon>
        <taxon>Streptophyta</taxon>
        <taxon>Embryophyta</taxon>
        <taxon>Tracheophyta</taxon>
        <taxon>Spermatophyta</taxon>
        <taxon>Magnoliopsida</taxon>
        <taxon>eudicotyledons</taxon>
        <taxon>Gunneridae</taxon>
        <taxon>Pentapetalae</taxon>
        <taxon>rosids</taxon>
        <taxon>fabids</taxon>
        <taxon>Rosales</taxon>
        <taxon>Rosaceae</taxon>
        <taxon>Amygdaloideae</taxon>
        <taxon>Maleae</taxon>
        <taxon>Malus</taxon>
    </lineage>
</organism>
<evidence type="ECO:0000313" key="1">
    <source>
        <dbReference type="EMBL" id="RXH93995.1"/>
    </source>
</evidence>
<reference evidence="1 2" key="1">
    <citation type="submission" date="2018-10" db="EMBL/GenBank/DDBJ databases">
        <title>A high-quality apple genome assembly.</title>
        <authorList>
            <person name="Hu J."/>
        </authorList>
    </citation>
    <scope>NUCLEOTIDE SEQUENCE [LARGE SCALE GENOMIC DNA]</scope>
    <source>
        <strain evidence="2">cv. HFTH1</strain>
        <tissue evidence="1">Young leaf</tissue>
    </source>
</reference>
<dbReference type="EMBL" id="RDQH01000333">
    <property type="protein sequence ID" value="RXH93995.1"/>
    <property type="molecule type" value="Genomic_DNA"/>
</dbReference>
<dbReference type="AlphaFoldDB" id="A0A498JGI8"/>
<protein>
    <submittedName>
        <fullName evidence="1">Uncharacterized protein</fullName>
    </submittedName>
</protein>
<comment type="caution">
    <text evidence="1">The sequence shown here is derived from an EMBL/GenBank/DDBJ whole genome shotgun (WGS) entry which is preliminary data.</text>
</comment>